<evidence type="ECO:0000256" key="1">
    <source>
        <dbReference type="SAM" id="Phobius"/>
    </source>
</evidence>
<evidence type="ECO:0000313" key="4">
    <source>
        <dbReference type="Proteomes" id="UP001168821"/>
    </source>
</evidence>
<protein>
    <submittedName>
        <fullName evidence="3">Uncharacterized protein</fullName>
    </submittedName>
</protein>
<proteinExistence type="predicted"/>
<comment type="caution">
    <text evidence="3">The sequence shown here is derived from an EMBL/GenBank/DDBJ whole genome shotgun (WGS) entry which is preliminary data.</text>
</comment>
<evidence type="ECO:0000313" key="3">
    <source>
        <dbReference type="EMBL" id="KAJ3639582.1"/>
    </source>
</evidence>
<feature type="signal peptide" evidence="2">
    <location>
        <begin position="1"/>
        <end position="20"/>
    </location>
</feature>
<keyword evidence="2" id="KW-0732">Signal</keyword>
<feature type="transmembrane region" description="Helical" evidence="1">
    <location>
        <begin position="45"/>
        <end position="67"/>
    </location>
</feature>
<dbReference type="AlphaFoldDB" id="A0AA38HMR9"/>
<keyword evidence="4" id="KW-1185">Reference proteome</keyword>
<organism evidence="3 4">
    <name type="scientific">Zophobas morio</name>
    <dbReference type="NCBI Taxonomy" id="2755281"/>
    <lineage>
        <taxon>Eukaryota</taxon>
        <taxon>Metazoa</taxon>
        <taxon>Ecdysozoa</taxon>
        <taxon>Arthropoda</taxon>
        <taxon>Hexapoda</taxon>
        <taxon>Insecta</taxon>
        <taxon>Pterygota</taxon>
        <taxon>Neoptera</taxon>
        <taxon>Endopterygota</taxon>
        <taxon>Coleoptera</taxon>
        <taxon>Polyphaga</taxon>
        <taxon>Cucujiformia</taxon>
        <taxon>Tenebrionidae</taxon>
        <taxon>Zophobas</taxon>
    </lineage>
</organism>
<evidence type="ECO:0000256" key="2">
    <source>
        <dbReference type="SAM" id="SignalP"/>
    </source>
</evidence>
<keyword evidence="1" id="KW-0472">Membrane</keyword>
<dbReference type="Proteomes" id="UP001168821">
    <property type="component" value="Unassembled WGS sequence"/>
</dbReference>
<feature type="chain" id="PRO_5041370844" evidence="2">
    <location>
        <begin position="21"/>
        <end position="97"/>
    </location>
</feature>
<accession>A0AA38HMR9</accession>
<reference evidence="3" key="1">
    <citation type="journal article" date="2023" name="G3 (Bethesda)">
        <title>Whole genome assemblies of Zophobas morio and Tenebrio molitor.</title>
        <authorList>
            <person name="Kaur S."/>
            <person name="Stinson S.A."/>
            <person name="diCenzo G.C."/>
        </authorList>
    </citation>
    <scope>NUCLEOTIDE SEQUENCE</scope>
    <source>
        <strain evidence="3">QUZm001</strain>
    </source>
</reference>
<name>A0AA38HMR9_9CUCU</name>
<sequence>MFLFLYRFFSFLALLALSSSISSIGGIPATTSSVSVDVVRYPAETFKAIFLCSLLNLSAFLSISVTFPQIVAAYHTIEYATLMSSFLIEALGSPILG</sequence>
<dbReference type="EMBL" id="JALNTZ010000010">
    <property type="protein sequence ID" value="KAJ3639582.1"/>
    <property type="molecule type" value="Genomic_DNA"/>
</dbReference>
<keyword evidence="1" id="KW-0812">Transmembrane</keyword>
<keyword evidence="1" id="KW-1133">Transmembrane helix</keyword>
<gene>
    <name evidence="3" type="ORF">Zmor_002933</name>
</gene>